<comment type="caution">
    <text evidence="7">The sequence shown here is derived from an EMBL/GenBank/DDBJ whole genome shotgun (WGS) entry which is preliminary data.</text>
</comment>
<gene>
    <name evidence="7" type="ORF">P0M35_14200</name>
</gene>
<feature type="transmembrane region" description="Helical" evidence="6">
    <location>
        <begin position="300"/>
        <end position="324"/>
    </location>
</feature>
<feature type="transmembrane region" description="Helical" evidence="6">
    <location>
        <begin position="27"/>
        <end position="48"/>
    </location>
</feature>
<feature type="transmembrane region" description="Helical" evidence="6">
    <location>
        <begin position="60"/>
        <end position="80"/>
    </location>
</feature>
<organism evidence="7 8">
    <name type="scientific">Stygiobacter electus</name>
    <dbReference type="NCBI Taxonomy" id="3032292"/>
    <lineage>
        <taxon>Bacteria</taxon>
        <taxon>Pseudomonadati</taxon>
        <taxon>Ignavibacteriota</taxon>
        <taxon>Ignavibacteria</taxon>
        <taxon>Ignavibacteriales</taxon>
        <taxon>Melioribacteraceae</taxon>
        <taxon>Stygiobacter</taxon>
    </lineage>
</organism>
<comment type="subcellular location">
    <subcellularLocation>
        <location evidence="1">Membrane</location>
        <topology evidence="1">Multi-pass membrane protein</topology>
    </subcellularLocation>
</comment>
<keyword evidence="5 6" id="KW-0472">Membrane</keyword>
<feature type="transmembrane region" description="Helical" evidence="6">
    <location>
        <begin position="344"/>
        <end position="369"/>
    </location>
</feature>
<feature type="transmembrane region" description="Helical" evidence="6">
    <location>
        <begin position="181"/>
        <end position="204"/>
    </location>
</feature>
<feature type="transmembrane region" description="Helical" evidence="6">
    <location>
        <begin position="216"/>
        <end position="236"/>
    </location>
</feature>
<keyword evidence="3 6" id="KW-0812">Transmembrane</keyword>
<accession>A0AAE3TFB1</accession>
<reference evidence="7" key="1">
    <citation type="submission" date="2023-03" db="EMBL/GenBank/DDBJ databases">
        <title>Stygiobacter electus gen. nov., sp. nov., facultatively anaerobic thermotolerant bacterium of the class Ignavibacteria from a well of Yessentuki mineral water deposit.</title>
        <authorList>
            <person name="Podosokorskaya O.A."/>
            <person name="Elcheninov A.G."/>
            <person name="Petrova N.F."/>
            <person name="Zavarzina D.G."/>
            <person name="Kublanov I.V."/>
            <person name="Merkel A.Y."/>
        </authorList>
    </citation>
    <scope>NUCLEOTIDE SEQUENCE</scope>
    <source>
        <strain evidence="7">09-Me</strain>
    </source>
</reference>
<keyword evidence="8" id="KW-1185">Reference proteome</keyword>
<dbReference type="PANTHER" id="PTHR43243:SF4">
    <property type="entry name" value="CATIONIC AMINO ACID TRANSPORTER 4"/>
    <property type="match status" value="1"/>
</dbReference>
<dbReference type="InterPro" id="IPR002293">
    <property type="entry name" value="AA/rel_permease1"/>
</dbReference>
<evidence type="ECO:0000256" key="6">
    <source>
        <dbReference type="SAM" id="Phobius"/>
    </source>
</evidence>
<evidence type="ECO:0000256" key="1">
    <source>
        <dbReference type="ARBA" id="ARBA00004141"/>
    </source>
</evidence>
<feature type="transmembrane region" description="Helical" evidence="6">
    <location>
        <begin position="256"/>
        <end position="279"/>
    </location>
</feature>
<dbReference type="RefSeq" id="WP_321537080.1">
    <property type="nucleotide sequence ID" value="NZ_JARGDL010000038.1"/>
</dbReference>
<keyword evidence="4 6" id="KW-1133">Transmembrane helix</keyword>
<dbReference type="PANTHER" id="PTHR43243">
    <property type="entry name" value="INNER MEMBRANE TRANSPORTER YGJI-RELATED"/>
    <property type="match status" value="1"/>
</dbReference>
<dbReference type="GO" id="GO:0015171">
    <property type="term" value="F:amino acid transmembrane transporter activity"/>
    <property type="evidence" value="ECO:0007669"/>
    <property type="project" value="TreeGrafter"/>
</dbReference>
<name>A0AAE3TFB1_9BACT</name>
<evidence type="ECO:0000256" key="4">
    <source>
        <dbReference type="ARBA" id="ARBA00022989"/>
    </source>
</evidence>
<feature type="transmembrane region" description="Helical" evidence="6">
    <location>
        <begin position="401"/>
        <end position="418"/>
    </location>
</feature>
<sequence length="519" mass="56745">MRNQLWQRKPVEHFEIEMKESKLKRVLGKWGLTSLGIGAIIGAGIFVMTGVGAKEYAGPALALSFVVAGIGCTFAALCFAEFASFLPVEGSAYAYSYATMGELFAWIIGWDLILEYGMGASAVAVGWSGYLAKFLHLFDIKFPIWLMNDVFTAKEMIAEATSKGTLTDLANKYSSLDFPSIFGIDLAANVPAFFIIWVLTAILVRGIKHASSTNNLMVAIKVAVVLFIIVLGVQYINPENWDPFIPKRTTFTDSLGGTHGAFGFLGIISGAAYIFFAYIGFDTVSTHAGESKNPQKDVPFGIITSLIVTTVLYILVALVLTGMVNYKDIDVTAPIAAAFGAHGLSFAVFIISLAAIAGLTSVSIVMLLGQSRVFYAISKDGLLPKKTFGEVHPVFRTPWKANILIGVVVSLVSAFTPIEGISKMVNIGTLLAFVMVSAAVWIMRKKEPDRPRPFRAPAIWFVAPMGILFNLGMMLTLEWQNWLRLVVWLLIGFSIYFFYGKKHSVMAQRLKEKNGNVEN</sequence>
<evidence type="ECO:0000313" key="7">
    <source>
        <dbReference type="EMBL" id="MDF1613307.1"/>
    </source>
</evidence>
<evidence type="ECO:0000256" key="3">
    <source>
        <dbReference type="ARBA" id="ARBA00022692"/>
    </source>
</evidence>
<dbReference type="Proteomes" id="UP001221302">
    <property type="component" value="Unassembled WGS sequence"/>
</dbReference>
<dbReference type="GO" id="GO:0016020">
    <property type="term" value="C:membrane"/>
    <property type="evidence" value="ECO:0007669"/>
    <property type="project" value="UniProtKB-SubCell"/>
</dbReference>
<dbReference type="EMBL" id="JARGDL010000038">
    <property type="protein sequence ID" value="MDF1613307.1"/>
    <property type="molecule type" value="Genomic_DNA"/>
</dbReference>
<evidence type="ECO:0000313" key="8">
    <source>
        <dbReference type="Proteomes" id="UP001221302"/>
    </source>
</evidence>
<dbReference type="Pfam" id="PF13520">
    <property type="entry name" value="AA_permease_2"/>
    <property type="match status" value="1"/>
</dbReference>
<dbReference type="AlphaFoldDB" id="A0AAE3TFB1"/>
<dbReference type="PIRSF" id="PIRSF006060">
    <property type="entry name" value="AA_transporter"/>
    <property type="match status" value="1"/>
</dbReference>
<feature type="transmembrane region" description="Helical" evidence="6">
    <location>
        <begin position="481"/>
        <end position="499"/>
    </location>
</feature>
<protein>
    <submittedName>
        <fullName evidence="7">Amino acid permease</fullName>
    </submittedName>
</protein>
<proteinExistence type="predicted"/>
<feature type="transmembrane region" description="Helical" evidence="6">
    <location>
        <begin position="424"/>
        <end position="442"/>
    </location>
</feature>
<dbReference type="Gene3D" id="1.20.1740.10">
    <property type="entry name" value="Amino acid/polyamine transporter I"/>
    <property type="match status" value="1"/>
</dbReference>
<feature type="transmembrane region" description="Helical" evidence="6">
    <location>
        <begin position="454"/>
        <end position="475"/>
    </location>
</feature>
<evidence type="ECO:0000256" key="5">
    <source>
        <dbReference type="ARBA" id="ARBA00023136"/>
    </source>
</evidence>
<feature type="transmembrane region" description="Helical" evidence="6">
    <location>
        <begin position="92"/>
        <end position="113"/>
    </location>
</feature>
<evidence type="ECO:0000256" key="2">
    <source>
        <dbReference type="ARBA" id="ARBA00022448"/>
    </source>
</evidence>
<keyword evidence="2" id="KW-0813">Transport</keyword>